<protein>
    <recommendedName>
        <fullName evidence="2">Activator of Hsp90 ATPase homologue 1/2-like C-terminal domain-containing protein</fullName>
    </recommendedName>
</protein>
<reference evidence="3 4" key="1">
    <citation type="submission" date="2013-09" db="EMBL/GenBank/DDBJ databases">
        <authorList>
            <person name="Zeng Z."/>
            <person name="Chen C."/>
        </authorList>
    </citation>
    <scope>NUCLEOTIDE SEQUENCE [LARGE SCALE GENOMIC DNA]</scope>
    <source>
        <strain evidence="3 4">GH29-5</strain>
    </source>
</reference>
<dbReference type="eggNOG" id="COG3832">
    <property type="taxonomic scope" value="Bacteria"/>
</dbReference>
<feature type="domain" description="Activator of Hsp90 ATPase homologue 1/2-like C-terminal" evidence="2">
    <location>
        <begin position="12"/>
        <end position="131"/>
    </location>
</feature>
<proteinExistence type="inferred from homology"/>
<dbReference type="SUPFAM" id="SSF55961">
    <property type="entry name" value="Bet v1-like"/>
    <property type="match status" value="1"/>
</dbReference>
<dbReference type="InterPro" id="IPR023393">
    <property type="entry name" value="START-like_dom_sf"/>
</dbReference>
<dbReference type="EMBL" id="JRLW01000004">
    <property type="protein sequence ID" value="KGO89932.1"/>
    <property type="molecule type" value="Genomic_DNA"/>
</dbReference>
<comment type="similarity">
    <text evidence="1">Belongs to the AHA1 family.</text>
</comment>
<dbReference type="Gene3D" id="3.30.530.20">
    <property type="match status" value="1"/>
</dbReference>
<dbReference type="RefSeq" id="WP_035744111.1">
    <property type="nucleotide sequence ID" value="NZ_JRLW01000004.1"/>
</dbReference>
<accession>A0A0A2MB68</accession>
<name>A0A0A2MB68_9FLAO</name>
<dbReference type="InterPro" id="IPR013538">
    <property type="entry name" value="ASHA1/2-like_C"/>
</dbReference>
<evidence type="ECO:0000259" key="2">
    <source>
        <dbReference type="Pfam" id="PF08327"/>
    </source>
</evidence>
<dbReference type="Pfam" id="PF08327">
    <property type="entry name" value="AHSA1"/>
    <property type="match status" value="1"/>
</dbReference>
<dbReference type="Proteomes" id="UP000030121">
    <property type="component" value="Unassembled WGS sequence"/>
</dbReference>
<dbReference type="CDD" id="cd07814">
    <property type="entry name" value="SRPBCC_CalC_Aha1-like"/>
    <property type="match status" value="1"/>
</dbReference>
<evidence type="ECO:0000313" key="4">
    <source>
        <dbReference type="Proteomes" id="UP000030121"/>
    </source>
</evidence>
<comment type="caution">
    <text evidence="3">The sequence shown here is derived from an EMBL/GenBank/DDBJ whole genome shotgun (WGS) entry which is preliminary data.</text>
</comment>
<dbReference type="AlphaFoldDB" id="A0A0A2MB68"/>
<dbReference type="STRING" id="1121899.GCA_000430025_01419"/>
<evidence type="ECO:0000313" key="3">
    <source>
        <dbReference type="EMBL" id="KGO89932.1"/>
    </source>
</evidence>
<organism evidence="3 4">
    <name type="scientific">Flavobacterium suncheonense GH29-5 = DSM 17707</name>
    <dbReference type="NCBI Taxonomy" id="1121899"/>
    <lineage>
        <taxon>Bacteria</taxon>
        <taxon>Pseudomonadati</taxon>
        <taxon>Bacteroidota</taxon>
        <taxon>Flavobacteriia</taxon>
        <taxon>Flavobacteriales</taxon>
        <taxon>Flavobacteriaceae</taxon>
        <taxon>Flavobacterium</taxon>
    </lineage>
</organism>
<dbReference type="OrthoDB" id="287565at2"/>
<gene>
    <name evidence="3" type="ORF">Q764_04800</name>
</gene>
<keyword evidence="4" id="KW-1185">Reference proteome</keyword>
<evidence type="ECO:0000256" key="1">
    <source>
        <dbReference type="ARBA" id="ARBA00006817"/>
    </source>
</evidence>
<sequence length="142" mass="17090">MPTIYHDFTIRVSKEKVFETISLPDGLNNWWTLRCSGKPALHEAYNFYFGEEYNWFAEVSNCVPNDEIEFKMTQAMPEWMPTRFGFKLSEVKPNVTYVQFYHENWSEISQEFRIASYCWANLLRQMKQYLEEGIITPFEQRN</sequence>